<comment type="caution">
    <text evidence="2">The sequence shown here is derived from an EMBL/GenBank/DDBJ whole genome shotgun (WGS) entry which is preliminary data.</text>
</comment>
<dbReference type="EMBL" id="JAVRFD010000039">
    <property type="protein sequence ID" value="MDT0549959.1"/>
    <property type="molecule type" value="Genomic_DNA"/>
</dbReference>
<reference evidence="2" key="1">
    <citation type="submission" date="2024-05" db="EMBL/GenBank/DDBJ databases">
        <title>30 novel species of actinomycetes from the DSMZ collection.</title>
        <authorList>
            <person name="Nouioui I."/>
        </authorList>
    </citation>
    <scope>NUCLEOTIDE SEQUENCE</scope>
    <source>
        <strain evidence="2">DSM 41529</strain>
    </source>
</reference>
<dbReference type="Proteomes" id="UP001180754">
    <property type="component" value="Unassembled WGS sequence"/>
</dbReference>
<organism evidence="2 3">
    <name type="scientific">Streptomyces lonegramiae</name>
    <dbReference type="NCBI Taxonomy" id="3075524"/>
    <lineage>
        <taxon>Bacteria</taxon>
        <taxon>Bacillati</taxon>
        <taxon>Actinomycetota</taxon>
        <taxon>Actinomycetes</taxon>
        <taxon>Kitasatosporales</taxon>
        <taxon>Streptomycetaceae</taxon>
        <taxon>Streptomyces</taxon>
    </lineage>
</organism>
<protein>
    <submittedName>
        <fullName evidence="2">Uncharacterized protein</fullName>
    </submittedName>
</protein>
<proteinExistence type="predicted"/>
<evidence type="ECO:0000256" key="1">
    <source>
        <dbReference type="SAM" id="MobiDB-lite"/>
    </source>
</evidence>
<gene>
    <name evidence="2" type="ORF">RND15_46060</name>
</gene>
<accession>A0ABU2XWW4</accession>
<keyword evidence="3" id="KW-1185">Reference proteome</keyword>
<feature type="region of interest" description="Disordered" evidence="1">
    <location>
        <begin position="109"/>
        <end position="137"/>
    </location>
</feature>
<name>A0ABU2XWW4_9ACTN</name>
<evidence type="ECO:0000313" key="2">
    <source>
        <dbReference type="EMBL" id="MDT0549959.1"/>
    </source>
</evidence>
<dbReference type="RefSeq" id="WP_311730532.1">
    <property type="nucleotide sequence ID" value="NZ_JAVRFD010000039.1"/>
</dbReference>
<sequence>MTTSDSGCSVPCEEFMEDTDAVAGLVTEERAVPLAEQKGALTELVLILSTRGAGSAVINLIKLWLERDQKRSVELPGKNPEEPPFTVRGSGEKISLGLLEETARRLSRAQLRRGRQPGEVAGRRPAEAGTAGPRLGTRDCHHVVSSRFCVLVAVGDPGCPVPLVRRRLIPTGPSSVRSHAEGSS</sequence>
<evidence type="ECO:0000313" key="3">
    <source>
        <dbReference type="Proteomes" id="UP001180754"/>
    </source>
</evidence>